<sequence length="291" mass="32698">MNNEVAHVRQNQGQTYLRETTQLQEEYSDLFGKYSSSGLDFSSNTYNYVKLDSNKTNSLNSINDINILNTNTKQYLQDVAKANSGDGRIDDLTIFVHGTYSSPKDADKDFLEAVGKTYNETVYQFDWSGKDGTENGSGADNSFWSRANAGLRLSEFVENYEFKDGEPLNIIGHSHGGNVIKDFTQFYQGDKKIDNVVFMGTPVRKDYPIDYSKFSENSSIKNVYDTSDVVQKLGGSDVQFGVFGVNIDKIGMGDRNINNPKVQNIEVESGNHPKNSHSDLDSKKVWEQFND</sequence>
<dbReference type="GeneID" id="61751267"/>
<dbReference type="Gene3D" id="3.40.50.1820">
    <property type="entry name" value="alpha/beta hydrolase"/>
    <property type="match status" value="1"/>
</dbReference>
<reference evidence="3 5" key="1">
    <citation type="submission" date="2017-09" db="EMBL/GenBank/DDBJ databases">
        <title>Genomics of the genus Arcobacter.</title>
        <authorList>
            <person name="Perez-Cataluna A."/>
            <person name="Figueras M.J."/>
            <person name="Salas-Masso N."/>
        </authorList>
    </citation>
    <scope>NUCLEOTIDE SEQUENCE [LARGE SCALE GENOMIC DNA]</scope>
    <source>
        <strain evidence="3 5">LMG 6621</strain>
    </source>
</reference>
<dbReference type="Proteomes" id="UP000262029">
    <property type="component" value="Chromosome"/>
</dbReference>
<feature type="region of interest" description="Disordered" evidence="1">
    <location>
        <begin position="268"/>
        <end position="291"/>
    </location>
</feature>
<proteinExistence type="predicted"/>
<evidence type="ECO:0008006" key="6">
    <source>
        <dbReference type="Google" id="ProtNLM"/>
    </source>
</evidence>
<dbReference type="EMBL" id="NXIC01000006">
    <property type="protein sequence ID" value="RXI25221.1"/>
    <property type="molecule type" value="Genomic_DNA"/>
</dbReference>
<reference evidence="2 4" key="2">
    <citation type="submission" date="2018-08" db="EMBL/GenBank/DDBJ databases">
        <title>Complete genome of the Arcobacter skirrowii type strain LMG 6621.</title>
        <authorList>
            <person name="Miller W.G."/>
            <person name="Yee E."/>
            <person name="Bono J.L."/>
        </authorList>
    </citation>
    <scope>NUCLEOTIDE SEQUENCE [LARGE SCALE GENOMIC DNA]</scope>
    <source>
        <strain evidence="2 4">CCUG 10374</strain>
    </source>
</reference>
<dbReference type="RefSeq" id="WP_115588186.1">
    <property type="nucleotide sequence ID" value="NZ_CP032099.1"/>
</dbReference>
<keyword evidence="5" id="KW-1185">Reference proteome</keyword>
<evidence type="ECO:0000256" key="1">
    <source>
        <dbReference type="SAM" id="MobiDB-lite"/>
    </source>
</evidence>
<feature type="compositionally biased region" description="Basic and acidic residues" evidence="1">
    <location>
        <begin position="276"/>
        <end position="291"/>
    </location>
</feature>
<organism evidence="2 4">
    <name type="scientific">Aliarcobacter skirrowii CCUG 10374</name>
    <dbReference type="NCBI Taxonomy" id="1032239"/>
    <lineage>
        <taxon>Bacteria</taxon>
        <taxon>Pseudomonadati</taxon>
        <taxon>Campylobacterota</taxon>
        <taxon>Epsilonproteobacteria</taxon>
        <taxon>Campylobacterales</taxon>
        <taxon>Arcobacteraceae</taxon>
        <taxon>Aliarcobacter</taxon>
    </lineage>
</organism>
<evidence type="ECO:0000313" key="4">
    <source>
        <dbReference type="Proteomes" id="UP000262029"/>
    </source>
</evidence>
<dbReference type="EMBL" id="CP032099">
    <property type="protein sequence ID" value="AXX85313.1"/>
    <property type="molecule type" value="Genomic_DNA"/>
</dbReference>
<evidence type="ECO:0000313" key="5">
    <source>
        <dbReference type="Proteomes" id="UP000290580"/>
    </source>
</evidence>
<dbReference type="InterPro" id="IPR029058">
    <property type="entry name" value="AB_hydrolase_fold"/>
</dbReference>
<gene>
    <name evidence="2" type="ORF">ASKIR_1522</name>
    <name evidence="3" type="ORF">CP959_08965</name>
</gene>
<dbReference type="SUPFAM" id="SSF53474">
    <property type="entry name" value="alpha/beta-Hydrolases"/>
    <property type="match status" value="1"/>
</dbReference>
<dbReference type="AlphaFoldDB" id="A0AAD0SMB9"/>
<accession>A0AAD0SMB9</accession>
<evidence type="ECO:0000313" key="2">
    <source>
        <dbReference type="EMBL" id="AXX85313.1"/>
    </source>
</evidence>
<evidence type="ECO:0000313" key="3">
    <source>
        <dbReference type="EMBL" id="RXI25221.1"/>
    </source>
</evidence>
<name>A0AAD0SMB9_9BACT</name>
<protein>
    <recommendedName>
        <fullName evidence="6">Alpha/beta hydrolase</fullName>
    </recommendedName>
</protein>
<dbReference type="Proteomes" id="UP000290580">
    <property type="component" value="Unassembled WGS sequence"/>
</dbReference>